<evidence type="ECO:0000313" key="14">
    <source>
        <dbReference type="Proteomes" id="UP000054270"/>
    </source>
</evidence>
<dbReference type="InterPro" id="IPR050173">
    <property type="entry name" value="ABC_transporter_C-like"/>
</dbReference>
<feature type="region of interest" description="Disordered" evidence="9">
    <location>
        <begin position="278"/>
        <end position="306"/>
    </location>
</feature>
<keyword evidence="8 10" id="KW-0472">Membrane</keyword>
<evidence type="ECO:0000256" key="2">
    <source>
        <dbReference type="ARBA" id="ARBA00022448"/>
    </source>
</evidence>
<evidence type="ECO:0000256" key="1">
    <source>
        <dbReference type="ARBA" id="ARBA00004141"/>
    </source>
</evidence>
<name>A0A0D2MA26_HYPSF</name>
<evidence type="ECO:0000256" key="6">
    <source>
        <dbReference type="ARBA" id="ARBA00022840"/>
    </source>
</evidence>
<feature type="transmembrane region" description="Helical" evidence="10">
    <location>
        <begin position="50"/>
        <end position="68"/>
    </location>
</feature>
<dbReference type="GO" id="GO:0005524">
    <property type="term" value="F:ATP binding"/>
    <property type="evidence" value="ECO:0007669"/>
    <property type="project" value="UniProtKB-KW"/>
</dbReference>
<feature type="transmembrane region" description="Helical" evidence="10">
    <location>
        <begin position="1065"/>
        <end position="1087"/>
    </location>
</feature>
<dbReference type="Pfam" id="PF00005">
    <property type="entry name" value="ABC_tran"/>
    <property type="match status" value="1"/>
</dbReference>
<dbReference type="OMA" id="CTRICKE"/>
<dbReference type="SMART" id="SM00382">
    <property type="entry name" value="AAA"/>
    <property type="match status" value="2"/>
</dbReference>
<gene>
    <name evidence="13" type="ORF">HYPSUDRAFT_204055</name>
</gene>
<evidence type="ECO:0000259" key="11">
    <source>
        <dbReference type="PROSITE" id="PS50893"/>
    </source>
</evidence>
<feature type="transmembrane region" description="Helical" evidence="10">
    <location>
        <begin position="88"/>
        <end position="106"/>
    </location>
</feature>
<feature type="transmembrane region" description="Helical" evidence="10">
    <location>
        <begin position="162"/>
        <end position="187"/>
    </location>
</feature>
<dbReference type="PROSITE" id="PS50929">
    <property type="entry name" value="ABC_TM1F"/>
    <property type="match status" value="2"/>
</dbReference>
<dbReference type="STRING" id="945553.A0A0D2MA26"/>
<feature type="transmembrane region" description="Helical" evidence="10">
    <location>
        <begin position="880"/>
        <end position="905"/>
    </location>
</feature>
<dbReference type="PROSITE" id="PS50893">
    <property type="entry name" value="ABC_TRANSPORTER_2"/>
    <property type="match status" value="1"/>
</dbReference>
<dbReference type="OrthoDB" id="6500128at2759"/>
<dbReference type="InterPro" id="IPR027417">
    <property type="entry name" value="P-loop_NTPase"/>
</dbReference>
<feature type="transmembrane region" description="Helical" evidence="10">
    <location>
        <begin position="983"/>
        <end position="1002"/>
    </location>
</feature>
<protein>
    <recommendedName>
        <fullName evidence="15">P-loop containing nucleoside triphosphate hydrolase protein</fullName>
    </recommendedName>
</protein>
<keyword evidence="3 10" id="KW-0812">Transmembrane</keyword>
<dbReference type="GO" id="GO:0140359">
    <property type="term" value="F:ABC-type transporter activity"/>
    <property type="evidence" value="ECO:0007669"/>
    <property type="project" value="InterPro"/>
</dbReference>
<feature type="compositionally biased region" description="Low complexity" evidence="9">
    <location>
        <begin position="288"/>
        <end position="306"/>
    </location>
</feature>
<proteinExistence type="predicted"/>
<dbReference type="InterPro" id="IPR011527">
    <property type="entry name" value="ABC1_TM_dom"/>
</dbReference>
<feature type="transmembrane region" description="Helical" evidence="10">
    <location>
        <begin position="364"/>
        <end position="382"/>
    </location>
</feature>
<evidence type="ECO:0000256" key="9">
    <source>
        <dbReference type="SAM" id="MobiDB-lite"/>
    </source>
</evidence>
<keyword evidence="5" id="KW-0547">Nucleotide-binding</keyword>
<organism evidence="13 14">
    <name type="scientific">Hypholoma sublateritium (strain FD-334 SS-4)</name>
    <dbReference type="NCBI Taxonomy" id="945553"/>
    <lineage>
        <taxon>Eukaryota</taxon>
        <taxon>Fungi</taxon>
        <taxon>Dikarya</taxon>
        <taxon>Basidiomycota</taxon>
        <taxon>Agaricomycotina</taxon>
        <taxon>Agaricomycetes</taxon>
        <taxon>Agaricomycetidae</taxon>
        <taxon>Agaricales</taxon>
        <taxon>Agaricineae</taxon>
        <taxon>Strophariaceae</taxon>
        <taxon>Hypholoma</taxon>
    </lineage>
</organism>
<keyword evidence="6" id="KW-0067">ATP-binding</keyword>
<evidence type="ECO:0000256" key="7">
    <source>
        <dbReference type="ARBA" id="ARBA00022989"/>
    </source>
</evidence>
<evidence type="ECO:0000313" key="13">
    <source>
        <dbReference type="EMBL" id="KJA20178.1"/>
    </source>
</evidence>
<feature type="domain" description="ABC transmembrane type-1" evidence="12">
    <location>
        <begin position="843"/>
        <end position="1122"/>
    </location>
</feature>
<evidence type="ECO:0000256" key="10">
    <source>
        <dbReference type="SAM" id="Phobius"/>
    </source>
</evidence>
<evidence type="ECO:0000256" key="3">
    <source>
        <dbReference type="ARBA" id="ARBA00022692"/>
    </source>
</evidence>
<evidence type="ECO:0000256" key="4">
    <source>
        <dbReference type="ARBA" id="ARBA00022737"/>
    </source>
</evidence>
<dbReference type="EMBL" id="KN817570">
    <property type="protein sequence ID" value="KJA20178.1"/>
    <property type="molecule type" value="Genomic_DNA"/>
</dbReference>
<evidence type="ECO:0000259" key="12">
    <source>
        <dbReference type="PROSITE" id="PS50929"/>
    </source>
</evidence>
<evidence type="ECO:0000256" key="5">
    <source>
        <dbReference type="ARBA" id="ARBA00022741"/>
    </source>
</evidence>
<comment type="subcellular location">
    <subcellularLocation>
        <location evidence="1">Membrane</location>
        <topology evidence="1">Multi-pass membrane protein</topology>
    </subcellularLocation>
</comment>
<dbReference type="Proteomes" id="UP000054270">
    <property type="component" value="Unassembled WGS sequence"/>
</dbReference>
<keyword evidence="4" id="KW-0677">Repeat</keyword>
<keyword evidence="7 10" id="KW-1133">Transmembrane helix</keyword>
<dbReference type="CDD" id="cd18596">
    <property type="entry name" value="ABC_6TM_VMR1_D1_like"/>
    <property type="match status" value="1"/>
</dbReference>
<feature type="domain" description="ABC transmembrane type-1" evidence="12">
    <location>
        <begin position="164"/>
        <end position="532"/>
    </location>
</feature>
<dbReference type="Gene3D" id="1.20.1560.10">
    <property type="entry name" value="ABC transporter type 1, transmembrane domain"/>
    <property type="match status" value="2"/>
</dbReference>
<feature type="transmembrane region" description="Helical" evidence="10">
    <location>
        <begin position="199"/>
        <end position="218"/>
    </location>
</feature>
<dbReference type="FunFam" id="3.40.50.300:FF:000838">
    <property type="entry name" value="ABC multidrug transporter (Eurofung)"/>
    <property type="match status" value="1"/>
</dbReference>
<evidence type="ECO:0000256" key="8">
    <source>
        <dbReference type="ARBA" id="ARBA00023136"/>
    </source>
</evidence>
<dbReference type="SUPFAM" id="SSF52540">
    <property type="entry name" value="P-loop containing nucleoside triphosphate hydrolases"/>
    <property type="match status" value="2"/>
</dbReference>
<dbReference type="InterPro" id="IPR036640">
    <property type="entry name" value="ABC1_TM_sf"/>
</dbReference>
<feature type="transmembrane region" description="Helical" evidence="10">
    <location>
        <begin position="828"/>
        <end position="851"/>
    </location>
</feature>
<dbReference type="CDD" id="cd03244">
    <property type="entry name" value="ABCC_MRP_domain2"/>
    <property type="match status" value="1"/>
</dbReference>
<dbReference type="PANTHER" id="PTHR24223">
    <property type="entry name" value="ATP-BINDING CASSETTE SUB-FAMILY C"/>
    <property type="match status" value="1"/>
</dbReference>
<keyword evidence="14" id="KW-1185">Reference proteome</keyword>
<dbReference type="SUPFAM" id="SSF90123">
    <property type="entry name" value="ABC transporter transmembrane region"/>
    <property type="match status" value="2"/>
</dbReference>
<dbReference type="CDD" id="cd18604">
    <property type="entry name" value="ABC_6TM_VMR1_D2_like"/>
    <property type="match status" value="1"/>
</dbReference>
<dbReference type="GO" id="GO:0016887">
    <property type="term" value="F:ATP hydrolysis activity"/>
    <property type="evidence" value="ECO:0007669"/>
    <property type="project" value="InterPro"/>
</dbReference>
<dbReference type="InterPro" id="IPR003439">
    <property type="entry name" value="ABC_transporter-like_ATP-bd"/>
</dbReference>
<accession>A0A0D2MA26</accession>
<dbReference type="FunFam" id="1.20.1560.10:FF:000013">
    <property type="entry name" value="ABC transporter C family member 2"/>
    <property type="match status" value="1"/>
</dbReference>
<reference evidence="14" key="1">
    <citation type="submission" date="2014-04" db="EMBL/GenBank/DDBJ databases">
        <title>Evolutionary Origins and Diversification of the Mycorrhizal Mutualists.</title>
        <authorList>
            <consortium name="DOE Joint Genome Institute"/>
            <consortium name="Mycorrhizal Genomics Consortium"/>
            <person name="Kohler A."/>
            <person name="Kuo A."/>
            <person name="Nagy L.G."/>
            <person name="Floudas D."/>
            <person name="Copeland A."/>
            <person name="Barry K.W."/>
            <person name="Cichocki N."/>
            <person name="Veneault-Fourrey C."/>
            <person name="LaButti K."/>
            <person name="Lindquist E.A."/>
            <person name="Lipzen A."/>
            <person name="Lundell T."/>
            <person name="Morin E."/>
            <person name="Murat C."/>
            <person name="Riley R."/>
            <person name="Ohm R."/>
            <person name="Sun H."/>
            <person name="Tunlid A."/>
            <person name="Henrissat B."/>
            <person name="Grigoriev I.V."/>
            <person name="Hibbett D.S."/>
            <person name="Martin F."/>
        </authorList>
    </citation>
    <scope>NUCLEOTIDE SEQUENCE [LARGE SCALE GENOMIC DNA]</scope>
    <source>
        <strain evidence="14">FD-334 SS-4</strain>
    </source>
</reference>
<dbReference type="Gene3D" id="3.40.50.300">
    <property type="entry name" value="P-loop containing nucleotide triphosphate hydrolases"/>
    <property type="match status" value="2"/>
</dbReference>
<dbReference type="InterPro" id="IPR003593">
    <property type="entry name" value="AAA+_ATPase"/>
</dbReference>
<feature type="domain" description="ABC transporter" evidence="11">
    <location>
        <begin position="1159"/>
        <end position="1396"/>
    </location>
</feature>
<dbReference type="PANTHER" id="PTHR24223:SF356">
    <property type="entry name" value="ATP-BINDING CASSETTE TRANSPORTER ABC4"/>
    <property type="match status" value="1"/>
</dbReference>
<dbReference type="GO" id="GO:0016020">
    <property type="term" value="C:membrane"/>
    <property type="evidence" value="ECO:0007669"/>
    <property type="project" value="UniProtKB-SubCell"/>
</dbReference>
<keyword evidence="2" id="KW-0813">Transport</keyword>
<sequence length="1411" mass="155480">MPRGLLNWHFPILNNHGLIGRGLKEVEHVGHSIQYPRITFNADIEEGSILFVKIGILFITAIIIPLFIPRRYVPVDPKNQMPNPNSEQTASIISILTFTFLDNIILMGSKVTHLRADQLPPLADYDGAEYQTTKSFPHLDVFSGAKQRHLFFRLMRVYWKQYSFLAIFLVLQTVAGFVSPIGIYQLLKYLESGGTDQPIKPWVWILWLFCGPMLRSIFRHLYNFISSRVLALTGILVRQLVFEHCLRMRFKAETSNTPESQLVTGIGSTATESVAADTVTLESEETSATESTTRESSSVSEASTVVAHDPSLSSIVSTLKNDTKAKKAAEPPKDIEKQNDANLVGKINNLVTSDLNSIVSAKDFLSLIIGIPLNITLCLVFLYQLLGWSAFVGFAVMVAFLPVPGYVTKIIRTAIVEKSTVTDARIQAVSETMNIIRMVKLFGWEDRMAERLSGTREAELLLVWKIKFLNCFYTIIGAFIIPTSITIATYGFYTAVMKQELTPSTIFSSIAVFSRLSEQLSGVMYQAITMIQGKVSLDRINDFLQKSELLDSFLHEKDCSAQTAVLVSEDVHTSTELGFRNASFVWSLDDEKDNGLATPSSRTFRLRIEGDLLFKRNAINLIIGPTGSGKTSILMALLGEMHFIPTTPDSWFNLPREGGVAYAAQESWVENDTIRNNILFGSEYNDARYKAVIKQCALQADLDLFDAGDATEVGERGLTLSSSWIVDNCLRGDLIKDRTTHNVALVSPVADFVVSIGTDGKIKSQGNQVALAAKQDPELAKELEIDEAATALGEEVIDSDPPQKVGEGKLTVAEEIVEGRVTWHSFKLFLTSLGGNYPILFCVIVIIALLLDYSSHNFQTWYLGFWASQYESHPAPEVPVYLYLAGYCAITLSTCVLYAISYMLAMNGSIRAARTINAKLIDSILHSTLRWLDETPVARIIARCTQDIRTIDSPLPLTLLWTVDGVAGVLTKLGAIILFTPIFLWPGLVIGVLAVLLGNIYLKAQLSVQRETSNARAPMLAHFSGAVHGLVSIRAYGAQDRFKNELYTRLDHFTRLSRISNNLNLWIAVRMDFLGAGFTAALATYLVYGPPVGASNTGFSLNMALDFTASILSVVRVYNDLEVQANSLERIQGYIDIEHEPKPTEEGKPPASWPTSGDLRVESLSARYSRTGPRVLHDLSFHIASGERVGVVGRTGSGKSSLTLSLLRCILTEGEVYLDGVPTSSVNLDALRTSITIIPQMPELLSGTLRENLDPFDQNDDAVLNDALDAAGLFALQEDAGEASLSLDTKISSAGGNLSVGQRQIIALARAMIRGSKLLMLDEATSAIDYKTDAIIQRTLRTQLAKDVTVVTVAHRLQTIMDSDKIMVLDNGRIAEFGKPADLLQNEKGMLRALVNESTDKEKLHELAGAH</sequence>
<evidence type="ECO:0008006" key="15">
    <source>
        <dbReference type="Google" id="ProtNLM"/>
    </source>
</evidence>
<dbReference type="Pfam" id="PF00664">
    <property type="entry name" value="ABC_membrane"/>
    <property type="match status" value="2"/>
</dbReference>
<feature type="transmembrane region" description="Helical" evidence="10">
    <location>
        <begin position="471"/>
        <end position="493"/>
    </location>
</feature>
<feature type="transmembrane region" description="Helical" evidence="10">
    <location>
        <begin position="388"/>
        <end position="408"/>
    </location>
</feature>